<feature type="compositionally biased region" description="Gly residues" evidence="1">
    <location>
        <begin position="193"/>
        <end position="210"/>
    </location>
</feature>
<evidence type="ECO:0000313" key="3">
    <source>
        <dbReference type="EMBL" id="ACF05131.1"/>
    </source>
</evidence>
<dbReference type="Pfam" id="PF21722">
    <property type="entry name" value="Gly_rich_2"/>
    <property type="match status" value="1"/>
</dbReference>
<name>B3VM61_9CAUD</name>
<protein>
    <submittedName>
        <fullName evidence="3">Minor tail protein</fullName>
    </submittedName>
</protein>
<accession>B3VM61</accession>
<feature type="domain" description="Glycine-rich" evidence="2">
    <location>
        <begin position="274"/>
        <end position="370"/>
    </location>
</feature>
<keyword evidence="4" id="KW-1185">Reference proteome</keyword>
<dbReference type="InterPro" id="IPR049304">
    <property type="entry name" value="Gly_rich_dom"/>
</dbReference>
<organism evidence="3 4">
    <name type="scientific">Mycobacterium phage Predator</name>
    <dbReference type="NCBI Taxonomy" id="543153"/>
    <lineage>
        <taxon>Viruses</taxon>
        <taxon>Duplodnaviria</taxon>
        <taxon>Heunggongvirae</taxon>
        <taxon>Uroviricota</taxon>
        <taxon>Caudoviricetes</taxon>
        <taxon>Predatorvirus</taxon>
        <taxon>Predatorvirus predator</taxon>
    </lineage>
</organism>
<evidence type="ECO:0000256" key="1">
    <source>
        <dbReference type="SAM" id="MobiDB-lite"/>
    </source>
</evidence>
<gene>
    <name evidence="3" type="ORF">PREDATOR_34</name>
</gene>
<feature type="region of interest" description="Disordered" evidence="1">
    <location>
        <begin position="230"/>
        <end position="250"/>
    </location>
</feature>
<feature type="region of interest" description="Disordered" evidence="1">
    <location>
        <begin position="163"/>
        <end position="210"/>
    </location>
</feature>
<proteinExistence type="predicted"/>
<evidence type="ECO:0000259" key="2">
    <source>
        <dbReference type="Pfam" id="PF21722"/>
    </source>
</evidence>
<evidence type="ECO:0000313" key="4">
    <source>
        <dbReference type="Proteomes" id="UP000000621"/>
    </source>
</evidence>
<dbReference type="Proteomes" id="UP000000621">
    <property type="component" value="Segment"/>
</dbReference>
<dbReference type="RefSeq" id="YP_002003392.1">
    <property type="nucleotide sequence ID" value="NC_011039.1"/>
</dbReference>
<sequence>MPVYIGDTEITAAYNGASAASAIYLGSDKVWPVITFPYTVINADVTGAAIPPGATGAWIHLWGKGANGGSGGYDSTTQSSGHGPGGNGGGGGAHVKSIFVYVEDMGSTWDLIFSPTISRFVSGSVDLRAGAASGTSGGTAFAAGLTAEYYNVEAINGAARGASSNGAGAGGANGGDADWTGDNAPNTSPPGTRGTGTNGGTNGGTGGTAYGAGNSLHTAAGGGGGGGGGYTAGQNGSPGTSSSGGSGGSGGIARAEVQWVNTFVPKKKAYPVITTAGAWSWTCPMWMRNGDKVDIAICGAGKGGNKGTSTSAGAGGRAGAYQGITLTVGVHVNPGGTISGVIGTGGAANGGNGGNTTCVYTGGTLTALGATTVLGSVATNGETCPDFVFNGRTYPGGAGGSYNALAAGSPGSAPGGGGGPGGSVFFVGQNGAAGGNGGVNIYAYQV</sequence>
<dbReference type="OrthoDB" id="9962at10239"/>
<reference evidence="3 4" key="1">
    <citation type="submission" date="2008-05" db="EMBL/GenBank/DDBJ databases">
        <authorList>
            <person name="Weber R.J."/>
            <person name="Jacobs-Sera D."/>
            <person name="Houtz J."/>
            <person name="Hendrix R.W."/>
            <person name="Hatfull G.H."/>
        </authorList>
    </citation>
    <scope>NUCLEOTIDE SEQUENCE [LARGE SCALE GENOMIC DNA]</scope>
</reference>
<feature type="compositionally biased region" description="Low complexity" evidence="1">
    <location>
        <begin position="175"/>
        <end position="184"/>
    </location>
</feature>
<dbReference type="EMBL" id="EU770222">
    <property type="protein sequence ID" value="ACF05131.1"/>
    <property type="molecule type" value="Genomic_DNA"/>
</dbReference>
<dbReference type="KEGG" id="vg:6450110"/>